<gene>
    <name evidence="12" type="primary">cbiO</name>
    <name evidence="12" type="ORF">NCTC10485_00385</name>
</gene>
<dbReference type="AlphaFoldDB" id="A0A3S4VDG8"/>
<evidence type="ECO:0000256" key="7">
    <source>
        <dbReference type="ARBA" id="ARBA00022967"/>
    </source>
</evidence>
<dbReference type="InterPro" id="IPR017871">
    <property type="entry name" value="ABC_transporter-like_CS"/>
</dbReference>
<comment type="function">
    <text evidence="9">Probably part of an ABC transporter complex. Responsible for energy coupling to the transport system.</text>
</comment>
<evidence type="ECO:0000313" key="12">
    <source>
        <dbReference type="EMBL" id="VEG45038.1"/>
    </source>
</evidence>
<dbReference type="SMART" id="SM00382">
    <property type="entry name" value="AAA"/>
    <property type="match status" value="1"/>
</dbReference>
<dbReference type="PROSITE" id="PS50893">
    <property type="entry name" value="ABC_TRANSPORTER_2"/>
    <property type="match status" value="1"/>
</dbReference>
<keyword evidence="3 10" id="KW-0813">Transport</keyword>
<comment type="similarity">
    <text evidence="2 10">Belongs to the ABC transporter superfamily.</text>
</comment>
<dbReference type="InterPro" id="IPR050095">
    <property type="entry name" value="ECF_ABC_transporter_ATP-bd"/>
</dbReference>
<dbReference type="PANTHER" id="PTHR43553">
    <property type="entry name" value="HEAVY METAL TRANSPORTER"/>
    <property type="match status" value="1"/>
</dbReference>
<evidence type="ECO:0000256" key="9">
    <source>
        <dbReference type="ARBA" id="ARBA00025157"/>
    </source>
</evidence>
<keyword evidence="5 10" id="KW-0547">Nucleotide-binding</keyword>
<keyword evidence="4 10" id="KW-1003">Cell membrane</keyword>
<dbReference type="GO" id="GO:0042626">
    <property type="term" value="F:ATPase-coupled transmembrane transporter activity"/>
    <property type="evidence" value="ECO:0007669"/>
    <property type="project" value="TreeGrafter"/>
</dbReference>
<dbReference type="RefSeq" id="WP_264002750.1">
    <property type="nucleotide sequence ID" value="NZ_JACKSM010000067.1"/>
</dbReference>
<comment type="subcellular location">
    <subcellularLocation>
        <location evidence="1 10">Cell membrane</location>
        <topology evidence="1 10">Peripheral membrane protein</topology>
    </subcellularLocation>
</comment>
<dbReference type="NCBIfam" id="TIGR01166">
    <property type="entry name" value="cbiO"/>
    <property type="match status" value="1"/>
</dbReference>
<dbReference type="PANTHER" id="PTHR43553:SF24">
    <property type="entry name" value="ENERGY-COUPLING FACTOR TRANSPORTER ATP-BINDING PROTEIN ECFA1"/>
    <property type="match status" value="1"/>
</dbReference>
<keyword evidence="13" id="KW-1185">Reference proteome</keyword>
<dbReference type="InterPro" id="IPR003593">
    <property type="entry name" value="AAA+_ATPase"/>
</dbReference>
<keyword evidence="8 10" id="KW-0472">Membrane</keyword>
<dbReference type="Proteomes" id="UP000282551">
    <property type="component" value="Chromosome"/>
</dbReference>
<evidence type="ECO:0000259" key="11">
    <source>
        <dbReference type="PROSITE" id="PS50893"/>
    </source>
</evidence>
<dbReference type="Pfam" id="PF00005">
    <property type="entry name" value="ABC_tran"/>
    <property type="match status" value="1"/>
</dbReference>
<dbReference type="InterPro" id="IPR015856">
    <property type="entry name" value="ABC_transpr_CbiO/EcfA_su"/>
</dbReference>
<protein>
    <recommendedName>
        <fullName evidence="10">ABC transporter ATP-binding protein</fullName>
    </recommendedName>
</protein>
<dbReference type="FunFam" id="3.40.50.300:FF:000224">
    <property type="entry name" value="Energy-coupling factor transporter ATP-binding protein EcfA"/>
    <property type="match status" value="1"/>
</dbReference>
<dbReference type="CDD" id="cd03225">
    <property type="entry name" value="ABC_cobalt_CbiO_domain1"/>
    <property type="match status" value="1"/>
</dbReference>
<dbReference type="GO" id="GO:0016887">
    <property type="term" value="F:ATP hydrolysis activity"/>
    <property type="evidence" value="ECO:0007669"/>
    <property type="project" value="InterPro"/>
</dbReference>
<dbReference type="GO" id="GO:0005524">
    <property type="term" value="F:ATP binding"/>
    <property type="evidence" value="ECO:0007669"/>
    <property type="project" value="UniProtKB-UniRule"/>
</dbReference>
<dbReference type="PROSITE" id="PS00211">
    <property type="entry name" value="ABC_TRANSPORTER_1"/>
    <property type="match status" value="1"/>
</dbReference>
<dbReference type="GO" id="GO:0043190">
    <property type="term" value="C:ATP-binding cassette (ABC) transporter complex"/>
    <property type="evidence" value="ECO:0007669"/>
    <property type="project" value="TreeGrafter"/>
</dbReference>
<feature type="domain" description="ABC transporter" evidence="11">
    <location>
        <begin position="9"/>
        <end position="244"/>
    </location>
</feature>
<dbReference type="InterPro" id="IPR005876">
    <property type="entry name" value="Co_trans_ATP-bd"/>
</dbReference>
<name>A0A3S4VDG8_MYCCI</name>
<accession>A0A3S4VDG8</accession>
<evidence type="ECO:0000256" key="2">
    <source>
        <dbReference type="ARBA" id="ARBA00005417"/>
    </source>
</evidence>
<evidence type="ECO:0000256" key="1">
    <source>
        <dbReference type="ARBA" id="ARBA00004202"/>
    </source>
</evidence>
<proteinExistence type="inferred from homology"/>
<keyword evidence="6 10" id="KW-0067">ATP-binding</keyword>
<evidence type="ECO:0000313" key="13">
    <source>
        <dbReference type="Proteomes" id="UP000282551"/>
    </source>
</evidence>
<dbReference type="SUPFAM" id="SSF52540">
    <property type="entry name" value="P-loop containing nucleoside triphosphate hydrolases"/>
    <property type="match status" value="1"/>
</dbReference>
<dbReference type="InterPro" id="IPR003439">
    <property type="entry name" value="ABC_transporter-like_ATP-bd"/>
</dbReference>
<comment type="function">
    <text evidence="10">Part of an ABC transporter complex. Responsible for energy coupling to the transport system.</text>
</comment>
<evidence type="ECO:0000256" key="4">
    <source>
        <dbReference type="ARBA" id="ARBA00022475"/>
    </source>
</evidence>
<evidence type="ECO:0000256" key="3">
    <source>
        <dbReference type="ARBA" id="ARBA00022448"/>
    </source>
</evidence>
<evidence type="ECO:0000256" key="8">
    <source>
        <dbReference type="ARBA" id="ARBA00023136"/>
    </source>
</evidence>
<keyword evidence="7" id="KW-1278">Translocase</keyword>
<dbReference type="InterPro" id="IPR027417">
    <property type="entry name" value="P-loop_NTPase"/>
</dbReference>
<dbReference type="EMBL" id="LR134355">
    <property type="protein sequence ID" value="VEG45038.1"/>
    <property type="molecule type" value="Genomic_DNA"/>
</dbReference>
<reference evidence="12 13" key="1">
    <citation type="submission" date="2018-12" db="EMBL/GenBank/DDBJ databases">
        <authorList>
            <consortium name="Pathogen Informatics"/>
        </authorList>
    </citation>
    <scope>NUCLEOTIDE SEQUENCE [LARGE SCALE GENOMIC DNA]</scope>
    <source>
        <strain evidence="12 13">NCTC10485</strain>
    </source>
</reference>
<keyword evidence="12" id="KW-0378">Hydrolase</keyword>
<sequence>MAAVTAGVLALRDVGFAYPRGPRVLDGVSLALGPGERIALLGANGSGKTTLLRLLVGLATPTTGSLLLDGAAVGTSRAERTRLRTRVQMVLQEPDDQIVGATVRADVSFGPANLGLDRSEVVARVDEAMAALGIADLADRTPNHLSFGQRKRVSIAGAVAMRPRVLLLDEATAGLDPRAVEELLATLSALAEAGTAVVLATHDVDVAWTWSHESLVLGGGTVRRGGTHELLADDDVLAGARLTVPWGAAVSRALNRIVLRPDEV</sequence>
<dbReference type="GO" id="GO:0006824">
    <property type="term" value="P:cobalt ion transport"/>
    <property type="evidence" value="ECO:0007669"/>
    <property type="project" value="InterPro"/>
</dbReference>
<dbReference type="Gene3D" id="3.40.50.300">
    <property type="entry name" value="P-loop containing nucleotide triphosphate hydrolases"/>
    <property type="match status" value="1"/>
</dbReference>
<evidence type="ECO:0000256" key="10">
    <source>
        <dbReference type="RuleBase" id="RU364103"/>
    </source>
</evidence>
<organism evidence="12 13">
    <name type="scientific">Mycolicibacterium chitae</name>
    <name type="common">Mycobacterium chitae</name>
    <dbReference type="NCBI Taxonomy" id="1792"/>
    <lineage>
        <taxon>Bacteria</taxon>
        <taxon>Bacillati</taxon>
        <taxon>Actinomycetota</taxon>
        <taxon>Actinomycetes</taxon>
        <taxon>Mycobacteriales</taxon>
        <taxon>Mycobacteriaceae</taxon>
        <taxon>Mycolicibacterium</taxon>
    </lineage>
</organism>
<evidence type="ECO:0000256" key="6">
    <source>
        <dbReference type="ARBA" id="ARBA00022840"/>
    </source>
</evidence>
<evidence type="ECO:0000256" key="5">
    <source>
        <dbReference type="ARBA" id="ARBA00022741"/>
    </source>
</evidence>